<evidence type="ECO:0000313" key="1">
    <source>
        <dbReference type="EMBL" id="CAG7721724.1"/>
    </source>
</evidence>
<comment type="caution">
    <text evidence="1">The sequence shown here is derived from an EMBL/GenBank/DDBJ whole genome shotgun (WGS) entry which is preliminary data.</text>
</comment>
<feature type="non-terminal residue" evidence="1">
    <location>
        <position position="1"/>
    </location>
</feature>
<evidence type="ECO:0000313" key="2">
    <source>
        <dbReference type="Proteomes" id="UP000708208"/>
    </source>
</evidence>
<protein>
    <submittedName>
        <fullName evidence="1">Uncharacterized protein</fullName>
    </submittedName>
</protein>
<dbReference type="Proteomes" id="UP000708208">
    <property type="component" value="Unassembled WGS sequence"/>
</dbReference>
<accession>A0A8J2JU12</accession>
<dbReference type="AlphaFoldDB" id="A0A8J2JU12"/>
<organism evidence="1 2">
    <name type="scientific">Allacma fusca</name>
    <dbReference type="NCBI Taxonomy" id="39272"/>
    <lineage>
        <taxon>Eukaryota</taxon>
        <taxon>Metazoa</taxon>
        <taxon>Ecdysozoa</taxon>
        <taxon>Arthropoda</taxon>
        <taxon>Hexapoda</taxon>
        <taxon>Collembola</taxon>
        <taxon>Symphypleona</taxon>
        <taxon>Sminthuridae</taxon>
        <taxon>Allacma</taxon>
    </lineage>
</organism>
<proteinExistence type="predicted"/>
<dbReference type="EMBL" id="CAJVCH010082249">
    <property type="protein sequence ID" value="CAG7721724.1"/>
    <property type="molecule type" value="Genomic_DNA"/>
</dbReference>
<reference evidence="1" key="1">
    <citation type="submission" date="2021-06" db="EMBL/GenBank/DDBJ databases">
        <authorList>
            <person name="Hodson N. C."/>
            <person name="Mongue J. A."/>
            <person name="Jaron S. K."/>
        </authorList>
    </citation>
    <scope>NUCLEOTIDE SEQUENCE</scope>
</reference>
<keyword evidence="2" id="KW-1185">Reference proteome</keyword>
<name>A0A8J2JU12_9HEXA</name>
<gene>
    <name evidence="1" type="ORF">AFUS01_LOCUS10918</name>
</gene>
<sequence>VSKSTKVEIPGMAYFLRFPHALSEAMTEYEPEELKQGMRRAGYIHDVKRRLAILDELRGLDEETGYQKPKTIQELIVNNKCRRQSGKKLQRAQCRKEKRRHAIDRDIQLRFPEEVLQAKQAKEKKSEKRRQWRKMCRCVKLI</sequence>